<evidence type="ECO:0000313" key="1">
    <source>
        <dbReference type="EMBL" id="KAL3596551.1"/>
    </source>
</evidence>
<organism evidence="1 2">
    <name type="scientific">Populus alba</name>
    <name type="common">White poplar</name>
    <dbReference type="NCBI Taxonomy" id="43335"/>
    <lineage>
        <taxon>Eukaryota</taxon>
        <taxon>Viridiplantae</taxon>
        <taxon>Streptophyta</taxon>
        <taxon>Embryophyta</taxon>
        <taxon>Tracheophyta</taxon>
        <taxon>Spermatophyta</taxon>
        <taxon>Magnoliopsida</taxon>
        <taxon>eudicotyledons</taxon>
        <taxon>Gunneridae</taxon>
        <taxon>Pentapetalae</taxon>
        <taxon>rosids</taxon>
        <taxon>fabids</taxon>
        <taxon>Malpighiales</taxon>
        <taxon>Salicaceae</taxon>
        <taxon>Saliceae</taxon>
        <taxon>Populus</taxon>
    </lineage>
</organism>
<accession>A0ACC4CFR4</accession>
<name>A0ACC4CFR4_POPAL</name>
<protein>
    <submittedName>
        <fullName evidence="1">Uncharacterized protein</fullName>
    </submittedName>
</protein>
<keyword evidence="2" id="KW-1185">Reference proteome</keyword>
<dbReference type="Proteomes" id="UP000309997">
    <property type="component" value="Unassembled WGS sequence"/>
</dbReference>
<dbReference type="EMBL" id="RCHU02000004">
    <property type="protein sequence ID" value="KAL3596551.1"/>
    <property type="molecule type" value="Genomic_DNA"/>
</dbReference>
<reference evidence="1 2" key="1">
    <citation type="journal article" date="2024" name="Plant Biotechnol. J.">
        <title>Genome and CRISPR/Cas9 system of a widespread forest tree (Populus alba) in the world.</title>
        <authorList>
            <person name="Liu Y.J."/>
            <person name="Jiang P.F."/>
            <person name="Han X.M."/>
            <person name="Li X.Y."/>
            <person name="Wang H.M."/>
            <person name="Wang Y.J."/>
            <person name="Wang X.X."/>
            <person name="Zeng Q.Y."/>
        </authorList>
    </citation>
    <scope>NUCLEOTIDE SEQUENCE [LARGE SCALE GENOMIC DNA]</scope>
    <source>
        <strain evidence="2">cv. PAL-ZL1</strain>
    </source>
</reference>
<evidence type="ECO:0000313" key="2">
    <source>
        <dbReference type="Proteomes" id="UP000309997"/>
    </source>
</evidence>
<comment type="caution">
    <text evidence="1">The sequence shown here is derived from an EMBL/GenBank/DDBJ whole genome shotgun (WGS) entry which is preliminary data.</text>
</comment>
<gene>
    <name evidence="1" type="ORF">D5086_008188</name>
</gene>
<proteinExistence type="predicted"/>
<sequence length="864" mass="96038">MAERKLNLNAPLLSVRRISNIATTSDGAKTKKLENSRLNRRHALPPYKPDTSLDQVTEPVAVPFHWEQIPGRAKDNSMEPPKVAEEASVTPKVPPRRSLDIVRHHKGKREPKVPKEASVKPLISSRRVLDVVKNQKEKPEPKVPKQASVTQRNPPRKVLDLAKHQKEKKSNDQSLSRPKAEAYSFNKNVRKLDYSREGPNEKSGLNSDDDDVYSDALDTLSPTDSISMNCSASGVSGFDVPAVKPSGTFSKDQQTRDFMMSRFLPAAKAMALEPAHHASRKQPVVVEQLRQITKVVHGNRTPTPSKSQSIIISNYGQDIEEKESEDENDGYEGPGNISTKACGWFPRLCFKNSLGLLNPIPGLKLRTQASMSSTNDVEKLSRASPSRSVSQIVKKHLKDAANKLKQDSGGQSPRLPEVENKLSCASNRFIYASDRQTMSRTSPLRRSAGTSPFRRPGCVSPYRNEAPQSPFRGRGFLGTPKEAEDLRASRLNLYKGISKSQELSSYYGAKRGSRPSSPVVEKTLYVDTVHKAGILFPDSRSSNIKKYVDSEKRDFKTPLKSREIKGAAGEESSFQDAEFLNFLKAQSELENKVPGSADADSASLSDKPDLMEDYSKALVCIGATTEENVNIDGDQISKEDDTGNVKNSLVQSPLAPILPKSPSESWLWRTLPSFSSQNSFTHLHRGTSFQSKWQDTNTPSTNTKWETIVKSSYLHHDHVRYSEVDGIQQSVLLKFPSFLNPPCDVPPRIHTGKSVTHYCDERNYTFDCDNVHSTEALYIHCEQVLLALQAILEGPKIDCSAFQALLVWCCYCFSTSACTHMLFSTALRFPSFMPAIFQSSSSKNSEQESPCPDLGLAILRGRWG</sequence>